<dbReference type="InterPro" id="IPR036322">
    <property type="entry name" value="WD40_repeat_dom_sf"/>
</dbReference>
<dbReference type="CDD" id="cd09917">
    <property type="entry name" value="F-box_SF"/>
    <property type="match status" value="1"/>
</dbReference>
<dbReference type="OrthoDB" id="2305498at2759"/>
<evidence type="ECO:0000313" key="2">
    <source>
        <dbReference type="EMBL" id="RUS76087.1"/>
    </source>
</evidence>
<proteinExistence type="predicted"/>
<dbReference type="InterPro" id="IPR015943">
    <property type="entry name" value="WD40/YVTN_repeat-like_dom_sf"/>
</dbReference>
<feature type="region of interest" description="Disordered" evidence="1">
    <location>
        <begin position="1"/>
        <end position="49"/>
    </location>
</feature>
<dbReference type="Proteomes" id="UP000271974">
    <property type="component" value="Unassembled WGS sequence"/>
</dbReference>
<protein>
    <recommendedName>
        <fullName evidence="4">F-box domain-containing protein</fullName>
    </recommendedName>
</protein>
<name>A0A3S1B6E8_ELYCH</name>
<evidence type="ECO:0000256" key="1">
    <source>
        <dbReference type="SAM" id="MobiDB-lite"/>
    </source>
</evidence>
<evidence type="ECO:0000313" key="3">
    <source>
        <dbReference type="Proteomes" id="UP000271974"/>
    </source>
</evidence>
<dbReference type="STRING" id="188477.A0A3S1B6E8"/>
<dbReference type="SUPFAM" id="SSF81383">
    <property type="entry name" value="F-box domain"/>
    <property type="match status" value="1"/>
</dbReference>
<dbReference type="PANTHER" id="PTHR19855:SF34">
    <property type="entry name" value="F-BOX_WD REPEAT-CONTAINING PROTEIN 9"/>
    <property type="match status" value="1"/>
</dbReference>
<feature type="compositionally biased region" description="Polar residues" evidence="1">
    <location>
        <begin position="40"/>
        <end position="49"/>
    </location>
</feature>
<dbReference type="InterPro" id="IPR001680">
    <property type="entry name" value="WD40_rpt"/>
</dbReference>
<organism evidence="2 3">
    <name type="scientific">Elysia chlorotica</name>
    <name type="common">Eastern emerald elysia</name>
    <name type="synonym">Sea slug</name>
    <dbReference type="NCBI Taxonomy" id="188477"/>
    <lineage>
        <taxon>Eukaryota</taxon>
        <taxon>Metazoa</taxon>
        <taxon>Spiralia</taxon>
        <taxon>Lophotrochozoa</taxon>
        <taxon>Mollusca</taxon>
        <taxon>Gastropoda</taxon>
        <taxon>Heterobranchia</taxon>
        <taxon>Euthyneura</taxon>
        <taxon>Panpulmonata</taxon>
        <taxon>Sacoglossa</taxon>
        <taxon>Placobranchoidea</taxon>
        <taxon>Plakobranchidae</taxon>
        <taxon>Elysia</taxon>
    </lineage>
</organism>
<evidence type="ECO:0008006" key="4">
    <source>
        <dbReference type="Google" id="ProtNLM"/>
    </source>
</evidence>
<dbReference type="PANTHER" id="PTHR19855">
    <property type="entry name" value="WD40 REPEAT PROTEIN 12, 37"/>
    <property type="match status" value="1"/>
</dbReference>
<comment type="caution">
    <text evidence="2">The sequence shown here is derived from an EMBL/GenBank/DDBJ whole genome shotgun (WGS) entry which is preliminary data.</text>
</comment>
<dbReference type="AlphaFoldDB" id="A0A3S1B6E8"/>
<gene>
    <name evidence="2" type="ORF">EGW08_016161</name>
</gene>
<dbReference type="InterPro" id="IPR036047">
    <property type="entry name" value="F-box-like_dom_sf"/>
</dbReference>
<dbReference type="EMBL" id="RQTK01000688">
    <property type="protein sequence ID" value="RUS76087.1"/>
    <property type="molecule type" value="Genomic_DNA"/>
</dbReference>
<dbReference type="Pfam" id="PF00400">
    <property type="entry name" value="WD40"/>
    <property type="match status" value="1"/>
</dbReference>
<dbReference type="SMART" id="SM00320">
    <property type="entry name" value="WD40"/>
    <property type="match status" value="5"/>
</dbReference>
<accession>A0A3S1B6E8</accession>
<keyword evidence="3" id="KW-1185">Reference proteome</keyword>
<dbReference type="SUPFAM" id="SSF50978">
    <property type="entry name" value="WD40 repeat-like"/>
    <property type="match status" value="1"/>
</dbReference>
<dbReference type="Gene3D" id="2.130.10.10">
    <property type="entry name" value="YVTN repeat-like/Quinoprotein amine dehydrogenase"/>
    <property type="match status" value="2"/>
</dbReference>
<sequence length="551" mass="61792">MEEMCDGSKNGIQSKPGRMSEHCCSRPSDPGNGDVDGCSELTNQSDSNSPNAALSCNEFVCPKQNTACPLNFLARDKHGDKDNESCLPIDIRQEEEDEYDPHLWDGVVPIEAKSDTDDEDLTCEFCSPRLGAGDQVWKITEDHFASDDDLETGGELTLGLLDDDALFHIARFLESRTIRFTLSCVNKRFYSLFNRHASFWKGRYATQIGSKCRCPTVKTPVNFHVADRCLAWDDNHRVWESPDTQTRHFSYSHNILGGVDAVHLMNKGQVAVTGDRNRQMNLIDLTKYSDPETDPVPMKDLLTHADTATHNGWIWTIASVDNMIFTGAWDMHVRQFDAGAGCQVVTDYKCQSSVAVLSLYTEQNDIFAGCFNKKVYFIDRRDSEIKPRTFHNRAVVCITGNDKYIISGSEDKRISIFDRRADKVFKMIKLESLPLCLSYHDNQLWFGDRTGTLHLHDGTDGSFKHVGSYNIGHTKRLLGVINTSGAVFTCSGDGTVKVLEPTREPRVLASLKSHKKEVADVAYSHGVLASAGDDGISLWLPKHWDRNTYLL</sequence>
<reference evidence="2 3" key="1">
    <citation type="submission" date="2019-01" db="EMBL/GenBank/DDBJ databases">
        <title>A draft genome assembly of the solar-powered sea slug Elysia chlorotica.</title>
        <authorList>
            <person name="Cai H."/>
            <person name="Li Q."/>
            <person name="Fang X."/>
            <person name="Li J."/>
            <person name="Curtis N.E."/>
            <person name="Altenburger A."/>
            <person name="Shibata T."/>
            <person name="Feng M."/>
            <person name="Maeda T."/>
            <person name="Schwartz J.A."/>
            <person name="Shigenobu S."/>
            <person name="Lundholm N."/>
            <person name="Nishiyama T."/>
            <person name="Yang H."/>
            <person name="Hasebe M."/>
            <person name="Li S."/>
            <person name="Pierce S.K."/>
            <person name="Wang J."/>
        </authorList>
    </citation>
    <scope>NUCLEOTIDE SEQUENCE [LARGE SCALE GENOMIC DNA]</scope>
    <source>
        <strain evidence="2">EC2010</strain>
        <tissue evidence="2">Whole organism of an adult</tissue>
    </source>
</reference>